<evidence type="ECO:0000256" key="3">
    <source>
        <dbReference type="ARBA" id="ARBA00023242"/>
    </source>
</evidence>
<protein>
    <submittedName>
        <fullName evidence="4">Uncharacterized protein</fullName>
    </submittedName>
</protein>
<evidence type="ECO:0000256" key="2">
    <source>
        <dbReference type="ARBA" id="ARBA00022694"/>
    </source>
</evidence>
<dbReference type="Gene3D" id="3.30.110.20">
    <property type="entry name" value="Alba-like domain"/>
    <property type="match status" value="1"/>
</dbReference>
<comment type="subcellular location">
    <subcellularLocation>
        <location evidence="1">Nucleus</location>
        <location evidence="1">Nucleolus</location>
    </subcellularLocation>
</comment>
<gene>
    <name evidence="4" type="ORF">IPOD504_LOCUS6306</name>
</gene>
<evidence type="ECO:0000313" key="4">
    <source>
        <dbReference type="EMBL" id="CAH2048708.1"/>
    </source>
</evidence>
<evidence type="ECO:0000256" key="1">
    <source>
        <dbReference type="ARBA" id="ARBA00004604"/>
    </source>
</evidence>
<organism evidence="4 5">
    <name type="scientific">Iphiclides podalirius</name>
    <name type="common">scarce swallowtail</name>
    <dbReference type="NCBI Taxonomy" id="110791"/>
    <lineage>
        <taxon>Eukaryota</taxon>
        <taxon>Metazoa</taxon>
        <taxon>Ecdysozoa</taxon>
        <taxon>Arthropoda</taxon>
        <taxon>Hexapoda</taxon>
        <taxon>Insecta</taxon>
        <taxon>Pterygota</taxon>
        <taxon>Neoptera</taxon>
        <taxon>Endopterygota</taxon>
        <taxon>Lepidoptera</taxon>
        <taxon>Glossata</taxon>
        <taxon>Ditrysia</taxon>
        <taxon>Papilionoidea</taxon>
        <taxon>Papilionidae</taxon>
        <taxon>Papilioninae</taxon>
        <taxon>Iphiclides</taxon>
    </lineage>
</organism>
<dbReference type="SUPFAM" id="SSF82704">
    <property type="entry name" value="AlbA-like"/>
    <property type="match status" value="1"/>
</dbReference>
<feature type="non-terminal residue" evidence="4">
    <location>
        <position position="156"/>
    </location>
</feature>
<name>A0ABN8IC51_9NEOP</name>
<dbReference type="EMBL" id="OW152830">
    <property type="protein sequence ID" value="CAH2048708.1"/>
    <property type="molecule type" value="Genomic_DNA"/>
</dbReference>
<keyword evidence="3" id="KW-0539">Nucleus</keyword>
<keyword evidence="2" id="KW-0819">tRNA processing</keyword>
<dbReference type="PANTHER" id="PTHR15314">
    <property type="entry name" value="RIBONUCLEASE P PROTEIN SUBUNIT P20"/>
    <property type="match status" value="1"/>
</dbReference>
<dbReference type="InterPro" id="IPR036882">
    <property type="entry name" value="Alba-like_dom_sf"/>
</dbReference>
<dbReference type="Proteomes" id="UP000837857">
    <property type="component" value="Chromosome 18"/>
</dbReference>
<dbReference type="InterPro" id="IPR014612">
    <property type="entry name" value="Pop7/Rpp20"/>
</dbReference>
<dbReference type="PANTHER" id="PTHR15314:SF1">
    <property type="entry name" value="RIBONUCLEASE P PROTEIN SUBUNIT P20"/>
    <property type="match status" value="1"/>
</dbReference>
<evidence type="ECO:0000313" key="5">
    <source>
        <dbReference type="Proteomes" id="UP000837857"/>
    </source>
</evidence>
<keyword evidence="5" id="KW-1185">Reference proteome</keyword>
<proteinExistence type="predicted"/>
<reference evidence="4" key="1">
    <citation type="submission" date="2022-03" db="EMBL/GenBank/DDBJ databases">
        <authorList>
            <person name="Martin H S."/>
        </authorList>
    </citation>
    <scope>NUCLEOTIDE SEQUENCE</scope>
</reference>
<accession>A0ABN8IC51</accession>
<dbReference type="Pfam" id="PF12328">
    <property type="entry name" value="Rpp20"/>
    <property type="match status" value="1"/>
</dbReference>
<sequence length="156" mass="17582">MYVLRHTTGSIPIQNTDENISEKKQETKNTKRLLNKNYALKKRLPIRPVEGNNVIFVTKKTNFKAQLDKCCDLLTKGEKEIILHGLGAAIQRCCNLALQLETIFSGTCQLEVNTGTVDLVDDLEPLVDELDFSAQVRHSSSIHIRIFRTAMLSANQ</sequence>